<comment type="subcellular location">
    <subcellularLocation>
        <location evidence="9">Cytoplasm</location>
    </subcellularLocation>
    <text evidence="9">The SRP-RNC complex is targeted to the cytoplasmic membrane.</text>
</comment>
<evidence type="ECO:0000256" key="1">
    <source>
        <dbReference type="ARBA" id="ARBA00005450"/>
    </source>
</evidence>
<dbReference type="InterPro" id="IPR036891">
    <property type="entry name" value="Signal_recog_part_SRP54_M_sf"/>
</dbReference>
<dbReference type="Gene3D" id="1.10.260.30">
    <property type="entry name" value="Signal recognition particle, SRP54 subunit, M-domain"/>
    <property type="match status" value="1"/>
</dbReference>
<evidence type="ECO:0000313" key="12">
    <source>
        <dbReference type="EMBL" id="GLV58141.1"/>
    </source>
</evidence>
<evidence type="ECO:0000256" key="6">
    <source>
        <dbReference type="ARBA" id="ARBA00023135"/>
    </source>
</evidence>
<dbReference type="InterPro" id="IPR042101">
    <property type="entry name" value="SRP54_N_sf"/>
</dbReference>
<keyword evidence="13" id="KW-1185">Reference proteome</keyword>
<reference evidence="12 13" key="1">
    <citation type="submission" date="2023-02" db="EMBL/GenBank/DDBJ databases">
        <title>Dictyobacter halimunensis sp. nov., a new member of the class Ktedonobacteria from forest soil in a geothermal area.</title>
        <authorList>
            <person name="Rachmania M.K."/>
            <person name="Ningsih F."/>
            <person name="Sakai Y."/>
            <person name="Yabe S."/>
            <person name="Yokota A."/>
            <person name="Sjamsuridzal W."/>
        </authorList>
    </citation>
    <scope>NUCLEOTIDE SEQUENCE [LARGE SCALE GENOMIC DNA]</scope>
    <source>
        <strain evidence="12 13">S3.2.2.5</strain>
    </source>
</reference>
<dbReference type="InterPro" id="IPR022941">
    <property type="entry name" value="SRP54"/>
</dbReference>
<evidence type="ECO:0000256" key="8">
    <source>
        <dbReference type="ARBA" id="ARBA00048027"/>
    </source>
</evidence>
<comment type="subunit">
    <text evidence="9">Part of the signal recognition particle protein translocation system, which is composed of SRP and FtsY.</text>
</comment>
<comment type="similarity">
    <text evidence="1 9">Belongs to the GTP-binding SRP family. SRP54 subfamily.</text>
</comment>
<proteinExistence type="inferred from homology"/>
<dbReference type="Gene3D" id="1.20.120.140">
    <property type="entry name" value="Signal recognition particle SRP54, nucleotide-binding domain"/>
    <property type="match status" value="1"/>
</dbReference>
<dbReference type="EC" id="3.6.5.4" evidence="9"/>
<feature type="compositionally biased region" description="Basic residues" evidence="10">
    <location>
        <begin position="475"/>
        <end position="496"/>
    </location>
</feature>
<feature type="compositionally biased region" description="Gly residues" evidence="10">
    <location>
        <begin position="464"/>
        <end position="474"/>
    </location>
</feature>
<dbReference type="InterPro" id="IPR000897">
    <property type="entry name" value="SRP54_GTPase_dom"/>
</dbReference>
<evidence type="ECO:0000256" key="2">
    <source>
        <dbReference type="ARBA" id="ARBA00022741"/>
    </source>
</evidence>
<protein>
    <recommendedName>
        <fullName evidence="9">Signal recognition particle protein</fullName>
        <ecNumber evidence="9">3.6.5.4</ecNumber>
    </recommendedName>
    <alternativeName>
        <fullName evidence="9">Fifty-four homolog</fullName>
    </alternativeName>
</protein>
<feature type="binding site" evidence="9">
    <location>
        <begin position="193"/>
        <end position="197"/>
    </location>
    <ligand>
        <name>GTP</name>
        <dbReference type="ChEBI" id="CHEBI:37565"/>
    </ligand>
</feature>
<dbReference type="HAMAP" id="MF_00306">
    <property type="entry name" value="SRP54"/>
    <property type="match status" value="1"/>
</dbReference>
<feature type="domain" description="SRP54-type proteins GTP-binding" evidence="11">
    <location>
        <begin position="272"/>
        <end position="285"/>
    </location>
</feature>
<dbReference type="InterPro" id="IPR004125">
    <property type="entry name" value="Signal_recog_particle_SRP54_M"/>
</dbReference>
<dbReference type="SUPFAM" id="SSF52540">
    <property type="entry name" value="P-loop containing nucleoside triphosphate hydrolases"/>
    <property type="match status" value="1"/>
</dbReference>
<keyword evidence="2 9" id="KW-0547">Nucleotide-binding</keyword>
<name>A0ABQ6FZ79_9CHLR</name>
<evidence type="ECO:0000256" key="3">
    <source>
        <dbReference type="ARBA" id="ARBA00022801"/>
    </source>
</evidence>
<dbReference type="Pfam" id="PF02978">
    <property type="entry name" value="SRP_SPB"/>
    <property type="match status" value="1"/>
</dbReference>
<comment type="caution">
    <text evidence="12">The sequence shown here is derived from an EMBL/GenBank/DDBJ whole genome shotgun (WGS) entry which is preliminary data.</text>
</comment>
<gene>
    <name evidence="9 12" type="primary">ffh</name>
    <name evidence="12" type="ORF">KDH_49750</name>
</gene>
<comment type="catalytic activity">
    <reaction evidence="8 9">
        <text>GTP + H2O = GDP + phosphate + H(+)</text>
        <dbReference type="Rhea" id="RHEA:19669"/>
        <dbReference type="ChEBI" id="CHEBI:15377"/>
        <dbReference type="ChEBI" id="CHEBI:15378"/>
        <dbReference type="ChEBI" id="CHEBI:37565"/>
        <dbReference type="ChEBI" id="CHEBI:43474"/>
        <dbReference type="ChEBI" id="CHEBI:58189"/>
        <dbReference type="EC" id="3.6.5.4"/>
    </reaction>
</comment>
<dbReference type="Pfam" id="PF02881">
    <property type="entry name" value="SRP54_N"/>
    <property type="match status" value="1"/>
</dbReference>
<dbReference type="PROSITE" id="PS00300">
    <property type="entry name" value="SRP54"/>
    <property type="match status" value="1"/>
</dbReference>
<dbReference type="SMART" id="SM00963">
    <property type="entry name" value="SRP54_N"/>
    <property type="match status" value="1"/>
</dbReference>
<evidence type="ECO:0000256" key="4">
    <source>
        <dbReference type="ARBA" id="ARBA00022884"/>
    </source>
</evidence>
<dbReference type="Pfam" id="PF00448">
    <property type="entry name" value="SRP54"/>
    <property type="match status" value="1"/>
</dbReference>
<keyword evidence="9" id="KW-0963">Cytoplasm</keyword>
<dbReference type="SUPFAM" id="SSF47446">
    <property type="entry name" value="Signal peptide-binding domain"/>
    <property type="match status" value="1"/>
</dbReference>
<dbReference type="InterPro" id="IPR003593">
    <property type="entry name" value="AAA+_ATPase"/>
</dbReference>
<dbReference type="InterPro" id="IPR004780">
    <property type="entry name" value="SRP"/>
</dbReference>
<dbReference type="Gene3D" id="3.40.50.300">
    <property type="entry name" value="P-loop containing nucleotide triphosphate hydrolases"/>
    <property type="match status" value="1"/>
</dbReference>
<dbReference type="PANTHER" id="PTHR11564">
    <property type="entry name" value="SIGNAL RECOGNITION PARTICLE 54K PROTEIN SRP54"/>
    <property type="match status" value="1"/>
</dbReference>
<keyword evidence="6 9" id="KW-0733">Signal recognition particle</keyword>
<dbReference type="PANTHER" id="PTHR11564:SF5">
    <property type="entry name" value="SIGNAL RECOGNITION PARTICLE SUBUNIT SRP54"/>
    <property type="match status" value="1"/>
</dbReference>
<dbReference type="InterPro" id="IPR027417">
    <property type="entry name" value="P-loop_NTPase"/>
</dbReference>
<keyword evidence="3 9" id="KW-0378">Hydrolase</keyword>
<comment type="domain">
    <text evidence="9">Composed of three domains: the N-terminal N domain, which is responsible for interactions with the ribosome, the central G domain, which binds GTP, and the C-terminal M domain, which binds the RNA and the signal sequence of the RNC.</text>
</comment>
<feature type="region of interest" description="Disordered" evidence="10">
    <location>
        <begin position="449"/>
        <end position="496"/>
    </location>
</feature>
<dbReference type="Proteomes" id="UP001344906">
    <property type="component" value="Unassembled WGS sequence"/>
</dbReference>
<dbReference type="InterPro" id="IPR013822">
    <property type="entry name" value="Signal_recog_particl_SRP54_hlx"/>
</dbReference>
<dbReference type="SMART" id="SM00962">
    <property type="entry name" value="SRP54"/>
    <property type="match status" value="1"/>
</dbReference>
<dbReference type="CDD" id="cd18539">
    <property type="entry name" value="SRP_G"/>
    <property type="match status" value="1"/>
</dbReference>
<dbReference type="EMBL" id="BSRI01000002">
    <property type="protein sequence ID" value="GLV58141.1"/>
    <property type="molecule type" value="Genomic_DNA"/>
</dbReference>
<evidence type="ECO:0000256" key="9">
    <source>
        <dbReference type="HAMAP-Rule" id="MF_00306"/>
    </source>
</evidence>
<comment type="function">
    <text evidence="9">Involved in targeting and insertion of nascent membrane proteins into the cytoplasmic membrane. Binds to the hydrophobic signal sequence of the ribosome-nascent chain (RNC) as it emerges from the ribosomes. The SRP-RNC complex is then targeted to the cytoplasmic membrane where it interacts with the SRP receptor FtsY.</text>
</comment>
<feature type="binding site" evidence="9">
    <location>
        <begin position="251"/>
        <end position="254"/>
    </location>
    <ligand>
        <name>GTP</name>
        <dbReference type="ChEBI" id="CHEBI:37565"/>
    </ligand>
</feature>
<keyword evidence="5 9" id="KW-0342">GTP-binding</keyword>
<keyword evidence="7 9" id="KW-0687">Ribonucleoprotein</keyword>
<keyword evidence="4 9" id="KW-0694">RNA-binding</keyword>
<evidence type="ECO:0000256" key="10">
    <source>
        <dbReference type="SAM" id="MobiDB-lite"/>
    </source>
</evidence>
<evidence type="ECO:0000313" key="13">
    <source>
        <dbReference type="Proteomes" id="UP001344906"/>
    </source>
</evidence>
<feature type="binding site" evidence="9">
    <location>
        <begin position="111"/>
        <end position="118"/>
    </location>
    <ligand>
        <name>GTP</name>
        <dbReference type="ChEBI" id="CHEBI:37565"/>
    </ligand>
</feature>
<evidence type="ECO:0000259" key="11">
    <source>
        <dbReference type="PROSITE" id="PS00300"/>
    </source>
</evidence>
<accession>A0ABQ6FZ79</accession>
<evidence type="ECO:0000256" key="7">
    <source>
        <dbReference type="ARBA" id="ARBA00023274"/>
    </source>
</evidence>
<evidence type="ECO:0000256" key="5">
    <source>
        <dbReference type="ARBA" id="ARBA00023134"/>
    </source>
</evidence>
<organism evidence="12 13">
    <name type="scientific">Dictyobacter halimunensis</name>
    <dbReference type="NCBI Taxonomy" id="3026934"/>
    <lineage>
        <taxon>Bacteria</taxon>
        <taxon>Bacillati</taxon>
        <taxon>Chloroflexota</taxon>
        <taxon>Ktedonobacteria</taxon>
        <taxon>Ktedonobacterales</taxon>
        <taxon>Dictyobacteraceae</taxon>
        <taxon>Dictyobacter</taxon>
    </lineage>
</organism>
<dbReference type="NCBIfam" id="TIGR00959">
    <property type="entry name" value="ffh"/>
    <property type="match status" value="1"/>
</dbReference>
<dbReference type="SMART" id="SM00382">
    <property type="entry name" value="AAA"/>
    <property type="match status" value="1"/>
</dbReference>
<sequence length="496" mass="54243">MAMFENLSKRLEGIFNNLGGQGKLTEDDVNAALREVRLALIEADVNLKVARQFVDRVKEKAIGADVMGSLSPAQQVLSIVNDELVEFLGGEGVNNKLDLNGAPPHIIMLVGLQGSGKTTSAAKLANYLRKQGQRPMMVAADMYRPAAVNQLKSLGRQLSIPVYSEPMGADPVNICVNSLDFAREQACSVVILDTAGRLNIDERMMSEVVTIRQRVRPQEILLVADAMTGQEAVRVADDFNKAVSLTGMILTKMDGDARGGAALSIRTVTGVPVKFMGVGEKTDALEPFYPDRLASRILGMGDVISLIERAQENIDEEEALKTQQKLQQGKFDLEDFLNSMRQLKRMGPLRGVMEMLPGFNKLAAMPEMEEALEGDQLKYVEAMILSMTKEERRNPDIMNGSRRKRVARGSGTTVQEVNQLLEQFGEMRTMIRQMSTGKGPWAQMARQYSGGGGIPGMPSMPSLPGGGNKGMGGKKTGKAVRKEKRKQKSKSRGGRR</sequence>